<evidence type="ECO:0000256" key="2">
    <source>
        <dbReference type="ARBA" id="ARBA00008072"/>
    </source>
</evidence>
<proteinExistence type="inferred from homology"/>
<feature type="domain" description="Enoyl reductase (ER)" evidence="7">
    <location>
        <begin position="13"/>
        <end position="335"/>
    </location>
</feature>
<keyword evidence="9" id="KW-1185">Reference proteome</keyword>
<dbReference type="InterPro" id="IPR013149">
    <property type="entry name" value="ADH-like_C"/>
</dbReference>
<comment type="cofactor">
    <cofactor evidence="1 6">
        <name>Zn(2+)</name>
        <dbReference type="ChEBI" id="CHEBI:29105"/>
    </cofactor>
</comment>
<evidence type="ECO:0000256" key="3">
    <source>
        <dbReference type="ARBA" id="ARBA00022723"/>
    </source>
</evidence>
<dbReference type="InterPro" id="IPR002328">
    <property type="entry name" value="ADH_Zn_CS"/>
</dbReference>
<dbReference type="CDD" id="cd08296">
    <property type="entry name" value="CAD_like"/>
    <property type="match status" value="1"/>
</dbReference>
<dbReference type="PANTHER" id="PTHR42940">
    <property type="entry name" value="ALCOHOL DEHYDROGENASE 1-RELATED"/>
    <property type="match status" value="1"/>
</dbReference>
<evidence type="ECO:0000256" key="1">
    <source>
        <dbReference type="ARBA" id="ARBA00001947"/>
    </source>
</evidence>
<comment type="similarity">
    <text evidence="2 6">Belongs to the zinc-containing alcohol dehydrogenase family.</text>
</comment>
<keyword evidence="4 6" id="KW-0862">Zinc</keyword>
<comment type="caution">
    <text evidence="8">The sequence shown here is derived from an EMBL/GenBank/DDBJ whole genome shotgun (WGS) entry which is preliminary data.</text>
</comment>
<dbReference type="InterPro" id="IPR036291">
    <property type="entry name" value="NAD(P)-bd_dom_sf"/>
</dbReference>
<dbReference type="Proteomes" id="UP000315469">
    <property type="component" value="Unassembled WGS sequence"/>
</dbReference>
<dbReference type="EMBL" id="VHJB01000061">
    <property type="protein sequence ID" value="TPV37127.1"/>
    <property type="molecule type" value="Genomic_DNA"/>
</dbReference>
<dbReference type="InterPro" id="IPR011032">
    <property type="entry name" value="GroES-like_sf"/>
</dbReference>
<dbReference type="GeneID" id="90523030"/>
<dbReference type="RefSeq" id="WP_140915903.1">
    <property type="nucleotide sequence ID" value="NZ_CP045721.1"/>
</dbReference>
<gene>
    <name evidence="8" type="ORF">FJW02_09395</name>
</gene>
<dbReference type="SMART" id="SM00829">
    <property type="entry name" value="PKS_ER"/>
    <property type="match status" value="1"/>
</dbReference>
<dbReference type="PANTHER" id="PTHR42940:SF7">
    <property type="entry name" value="ALCOHOL DEHYDROGENASE-LIKE N-TERMINAL DOMAIN-CONTAINING PROTEIN"/>
    <property type="match status" value="1"/>
</dbReference>
<keyword evidence="5" id="KW-0560">Oxidoreductase</keyword>
<protein>
    <submittedName>
        <fullName evidence="8">Zinc-binding dehydrogenase</fullName>
    </submittedName>
</protein>
<reference evidence="8 9" key="1">
    <citation type="submission" date="2019-06" db="EMBL/GenBank/DDBJ databases">
        <title>Taxogenomics and systematics of the genus Pantoea.</title>
        <authorList>
            <person name="Tambong J.T."/>
        </authorList>
    </citation>
    <scope>NUCLEOTIDE SEQUENCE [LARGE SCALE GENOMIC DNA]</scope>
    <source>
        <strain evidence="8 9">LMG 24197</strain>
    </source>
</reference>
<dbReference type="Gene3D" id="3.90.180.10">
    <property type="entry name" value="Medium-chain alcohol dehydrogenases, catalytic domain"/>
    <property type="match status" value="1"/>
</dbReference>
<dbReference type="Gene3D" id="3.40.50.720">
    <property type="entry name" value="NAD(P)-binding Rossmann-like Domain"/>
    <property type="match status" value="1"/>
</dbReference>
<evidence type="ECO:0000256" key="6">
    <source>
        <dbReference type="RuleBase" id="RU361277"/>
    </source>
</evidence>
<dbReference type="SUPFAM" id="SSF50129">
    <property type="entry name" value="GroES-like"/>
    <property type="match status" value="1"/>
</dbReference>
<name>A0ABY2ZK38_9GAMM</name>
<evidence type="ECO:0000313" key="9">
    <source>
        <dbReference type="Proteomes" id="UP000315469"/>
    </source>
</evidence>
<sequence>MNTFKAMQITEPGRMELVERPVPVPGYGEVLLKVEACGICGADSGAVEGLEKNTTYPRIPGHEVVGRILSLGQGVPSYLSEGQRVGVGRLGGYCGECEQCRQGQFVLCTDQPVTGSSCDGGYAEIMLARATGLVLIPDDLLSAEAAPLLCAGIATFNALTKSGARPGDTVVIQGIGGLGHLAIQYAQKMGYKVIAVGRGSDIRQDALNLGAHQYIDTLQSDPVAEIKKAGGAQVILTTITNSEAASGLVKALAPQGKFMVVGAGSSPLLIMPGAMVGNELRLEGSLTGTPYETERALKFSLLTSVRAQIETAPLAEAESAYQRMRSGDVKFRMVLRMDL</sequence>
<dbReference type="InterPro" id="IPR020843">
    <property type="entry name" value="ER"/>
</dbReference>
<keyword evidence="3 6" id="KW-0479">Metal-binding</keyword>
<dbReference type="Pfam" id="PF00107">
    <property type="entry name" value="ADH_zinc_N"/>
    <property type="match status" value="1"/>
</dbReference>
<evidence type="ECO:0000259" key="7">
    <source>
        <dbReference type="SMART" id="SM00829"/>
    </source>
</evidence>
<dbReference type="SUPFAM" id="SSF51735">
    <property type="entry name" value="NAD(P)-binding Rossmann-fold domains"/>
    <property type="match status" value="1"/>
</dbReference>
<evidence type="ECO:0000256" key="4">
    <source>
        <dbReference type="ARBA" id="ARBA00022833"/>
    </source>
</evidence>
<dbReference type="Pfam" id="PF08240">
    <property type="entry name" value="ADH_N"/>
    <property type="match status" value="1"/>
</dbReference>
<evidence type="ECO:0000313" key="8">
    <source>
        <dbReference type="EMBL" id="TPV37127.1"/>
    </source>
</evidence>
<evidence type="ECO:0000256" key="5">
    <source>
        <dbReference type="ARBA" id="ARBA00023002"/>
    </source>
</evidence>
<dbReference type="InterPro" id="IPR013154">
    <property type="entry name" value="ADH-like_N"/>
</dbReference>
<dbReference type="PROSITE" id="PS00059">
    <property type="entry name" value="ADH_ZINC"/>
    <property type="match status" value="1"/>
</dbReference>
<organism evidence="8 9">
    <name type="scientific">Pantoea eucalypti</name>
    <dbReference type="NCBI Taxonomy" id="470933"/>
    <lineage>
        <taxon>Bacteria</taxon>
        <taxon>Pseudomonadati</taxon>
        <taxon>Pseudomonadota</taxon>
        <taxon>Gammaproteobacteria</taxon>
        <taxon>Enterobacterales</taxon>
        <taxon>Erwiniaceae</taxon>
        <taxon>Pantoea</taxon>
    </lineage>
</organism>
<accession>A0ABY2ZK38</accession>